<reference evidence="1" key="1">
    <citation type="journal article" date="2015" name="Nature">
        <title>Complex archaea that bridge the gap between prokaryotes and eukaryotes.</title>
        <authorList>
            <person name="Spang A."/>
            <person name="Saw J.H."/>
            <person name="Jorgensen S.L."/>
            <person name="Zaremba-Niedzwiedzka K."/>
            <person name="Martijn J."/>
            <person name="Lind A.E."/>
            <person name="van Eijk R."/>
            <person name="Schleper C."/>
            <person name="Guy L."/>
            <person name="Ettema T.J."/>
        </authorList>
    </citation>
    <scope>NUCLEOTIDE SEQUENCE</scope>
</reference>
<proteinExistence type="predicted"/>
<comment type="caution">
    <text evidence="1">The sequence shown here is derived from an EMBL/GenBank/DDBJ whole genome shotgun (WGS) entry which is preliminary data.</text>
</comment>
<evidence type="ECO:0000313" key="1">
    <source>
        <dbReference type="EMBL" id="KKL76027.1"/>
    </source>
</evidence>
<dbReference type="EMBL" id="LAZR01024181">
    <property type="protein sequence ID" value="KKL76027.1"/>
    <property type="molecule type" value="Genomic_DNA"/>
</dbReference>
<sequence>MKWFLANYETIVFWVFVAEKLASATPENLVICKVPIGKWDNQI</sequence>
<gene>
    <name evidence="1" type="ORF">LCGC14_2048940</name>
</gene>
<dbReference type="AlphaFoldDB" id="A0A0F9HLI9"/>
<organism evidence="1">
    <name type="scientific">marine sediment metagenome</name>
    <dbReference type="NCBI Taxonomy" id="412755"/>
    <lineage>
        <taxon>unclassified sequences</taxon>
        <taxon>metagenomes</taxon>
        <taxon>ecological metagenomes</taxon>
    </lineage>
</organism>
<feature type="non-terminal residue" evidence="1">
    <location>
        <position position="43"/>
    </location>
</feature>
<protein>
    <submittedName>
        <fullName evidence="1">Uncharacterized protein</fullName>
    </submittedName>
</protein>
<accession>A0A0F9HLI9</accession>
<name>A0A0F9HLI9_9ZZZZ</name>